<organism evidence="3 4">
    <name type="scientific">Argiope bruennichi</name>
    <name type="common">Wasp spider</name>
    <name type="synonym">Aranea bruennichi</name>
    <dbReference type="NCBI Taxonomy" id="94029"/>
    <lineage>
        <taxon>Eukaryota</taxon>
        <taxon>Metazoa</taxon>
        <taxon>Ecdysozoa</taxon>
        <taxon>Arthropoda</taxon>
        <taxon>Chelicerata</taxon>
        <taxon>Arachnida</taxon>
        <taxon>Araneae</taxon>
        <taxon>Araneomorphae</taxon>
        <taxon>Entelegynae</taxon>
        <taxon>Araneoidea</taxon>
        <taxon>Araneidae</taxon>
        <taxon>Argiope</taxon>
    </lineage>
</organism>
<dbReference type="GO" id="GO:0001673">
    <property type="term" value="C:male germ cell nucleus"/>
    <property type="evidence" value="ECO:0007669"/>
    <property type="project" value="TreeGrafter"/>
</dbReference>
<reference evidence="3" key="2">
    <citation type="submission" date="2020-06" db="EMBL/GenBank/DDBJ databases">
        <authorList>
            <person name="Sheffer M."/>
        </authorList>
    </citation>
    <scope>NUCLEOTIDE SEQUENCE</scope>
</reference>
<dbReference type="GO" id="GO:0051878">
    <property type="term" value="P:lateral element assembly"/>
    <property type="evidence" value="ECO:0007669"/>
    <property type="project" value="TreeGrafter"/>
</dbReference>
<proteinExistence type="predicted"/>
<dbReference type="AlphaFoldDB" id="A0A8T0EKM1"/>
<comment type="caution">
    <text evidence="3">The sequence shown here is derived from an EMBL/GenBank/DDBJ whole genome shotgun (WGS) entry which is preliminary data.</text>
</comment>
<feature type="compositionally biased region" description="Basic residues" evidence="2">
    <location>
        <begin position="650"/>
        <end position="667"/>
    </location>
</feature>
<feature type="coiled-coil region" evidence="1">
    <location>
        <begin position="207"/>
        <end position="363"/>
    </location>
</feature>
<sequence length="926" mass="107360">MPFLPSKTTYVRPLRENNDNTDCHRTFASPMCNKIQQFEVSENGNVIGFNGEVNLKNVDEVKKVYLENLNSIHSKLFSGVEEIQKWKTSVEMESKQKNKKIEEVLQTLEVQRKTILDLQLENENLSYQLSEEIQQRSFVLEKLHSTKELCSALKKHYNTLQGHYEYRNKIEEGFNIADAKRLSAIENLQNKFERMCREHSEKVGYLNDALASETNKALNLKETLEQQMAIFENEKESLCRMIENLQLEMQRISIEIDEERKKSKLVIEEKKIAKLQEKESEKKISALNETVLSLEDKICNIEAEMDKEKQSKEFLISSISILEKEKSNLESMISEAKEELTSYEQLKNEYRALEEQISEFSEKEKCFNITLENLNEELLQYKSEKERDFVLCNEKEENLKKMIQEYETKIVEADEKLKSVEKSNAELLHKIAILEKDLSAKTDETFIRDEKVLSLEFTVNSCQELLESLRCENISLKDKIEAEKVATCLECEQLATQLKQMENLNITLQNAEEALQKQKTENMEIMKMLNDAEDSYNNDRITKEKEIIKFQEQVRRLEQEMRIMNVKVEEFHTLKSLNQKQKEEIEELKFSITKQEEELNELKSEKEKLKGNLENFKYLTGNEVTLNENKENTTGSIKIEGQNEMCETKKNKRSKVHTGKKKRKTKNQNHLQNKSLEKDSIFSGLKEGVCEKKDTAKIPSQILNDDDIDSTSSGETDFGKVINTSKAPETKLKDDVAVSKHLDSSKKNEKSTLLNMEKNKWEVDSSGSEYLELAFDKDSEKFMGLTPKKSPFSNSKLDSSATKKSSSFSSRLKRDNQCVNADNNAKKFGLPLKKNKIELGHPVWTQSITTPEKNADFWRVKENLQMKNVSAFNTPSTPADKRKIFSNTSTPSNQRKFFKTSLSDRDNKFKKPTSQAAWSDFLKSSK</sequence>
<dbReference type="PANTHER" id="PTHR46918">
    <property type="entry name" value="SYNAPTONEMAL COMPLEX PROTEIN 1"/>
    <property type="match status" value="1"/>
</dbReference>
<keyword evidence="4" id="KW-1185">Reference proteome</keyword>
<feature type="compositionally biased region" description="Polar residues" evidence="2">
    <location>
        <begin position="885"/>
        <end position="895"/>
    </location>
</feature>
<dbReference type="GO" id="GO:0000801">
    <property type="term" value="C:central element"/>
    <property type="evidence" value="ECO:0007669"/>
    <property type="project" value="TreeGrafter"/>
</dbReference>
<evidence type="ECO:0000256" key="1">
    <source>
        <dbReference type="SAM" id="Coils"/>
    </source>
</evidence>
<feature type="region of interest" description="Disordered" evidence="2">
    <location>
        <begin position="644"/>
        <end position="676"/>
    </location>
</feature>
<feature type="coiled-coil region" evidence="1">
    <location>
        <begin position="392"/>
        <end position="619"/>
    </location>
</feature>
<protein>
    <submittedName>
        <fullName evidence="3">Synaptonemal complex protein 1 like protein</fullName>
    </submittedName>
</protein>
<dbReference type="PANTHER" id="PTHR46918:SF1">
    <property type="entry name" value="SYNAPTONEMAL COMPLEX PROTEIN 1"/>
    <property type="match status" value="1"/>
</dbReference>
<evidence type="ECO:0000313" key="3">
    <source>
        <dbReference type="EMBL" id="KAF8774522.1"/>
    </source>
</evidence>
<dbReference type="EMBL" id="JABXBU010002227">
    <property type="protein sequence ID" value="KAF8774522.1"/>
    <property type="molecule type" value="Genomic_DNA"/>
</dbReference>
<reference evidence="3" key="1">
    <citation type="journal article" date="2020" name="bioRxiv">
        <title>Chromosome-level reference genome of the European wasp spider Argiope bruennichi: a resource for studies on range expansion and evolutionary adaptation.</title>
        <authorList>
            <person name="Sheffer M.M."/>
            <person name="Hoppe A."/>
            <person name="Krehenwinkel H."/>
            <person name="Uhl G."/>
            <person name="Kuss A.W."/>
            <person name="Jensen L."/>
            <person name="Jensen C."/>
            <person name="Gillespie R.G."/>
            <person name="Hoff K.J."/>
            <person name="Prost S."/>
        </authorList>
    </citation>
    <scope>NUCLEOTIDE SEQUENCE</scope>
</reference>
<dbReference type="GO" id="GO:0000802">
    <property type="term" value="C:transverse filament"/>
    <property type="evidence" value="ECO:0007669"/>
    <property type="project" value="TreeGrafter"/>
</dbReference>
<dbReference type="Proteomes" id="UP000807504">
    <property type="component" value="Unassembled WGS sequence"/>
</dbReference>
<feature type="region of interest" description="Disordered" evidence="2">
    <location>
        <begin position="871"/>
        <end position="910"/>
    </location>
</feature>
<dbReference type="GO" id="GO:0003690">
    <property type="term" value="F:double-stranded DNA binding"/>
    <property type="evidence" value="ECO:0007669"/>
    <property type="project" value="TreeGrafter"/>
</dbReference>
<name>A0A8T0EKM1_ARGBR</name>
<dbReference type="GO" id="GO:0051026">
    <property type="term" value="P:chiasma assembly"/>
    <property type="evidence" value="ECO:0007669"/>
    <property type="project" value="TreeGrafter"/>
</dbReference>
<accession>A0A8T0EKM1</accession>
<evidence type="ECO:0000256" key="2">
    <source>
        <dbReference type="SAM" id="MobiDB-lite"/>
    </source>
</evidence>
<keyword evidence="1" id="KW-0175">Coiled coil</keyword>
<feature type="compositionally biased region" description="Low complexity" evidence="2">
    <location>
        <begin position="795"/>
        <end position="810"/>
    </location>
</feature>
<feature type="region of interest" description="Disordered" evidence="2">
    <location>
        <begin position="786"/>
        <end position="814"/>
    </location>
</feature>
<evidence type="ECO:0000313" key="4">
    <source>
        <dbReference type="Proteomes" id="UP000807504"/>
    </source>
</evidence>
<dbReference type="InterPro" id="IPR008827">
    <property type="entry name" value="SYCP1"/>
</dbReference>
<dbReference type="GO" id="GO:0000711">
    <property type="term" value="P:meiotic DNA repair synthesis"/>
    <property type="evidence" value="ECO:0007669"/>
    <property type="project" value="TreeGrafter"/>
</dbReference>
<gene>
    <name evidence="3" type="ORF">HNY73_017060</name>
</gene>